<keyword evidence="2" id="KW-0413">Isomerase</keyword>
<organism evidence="2 3">
    <name type="scientific">Ileibacterium valens</name>
    <dbReference type="NCBI Taxonomy" id="1862668"/>
    <lineage>
        <taxon>Bacteria</taxon>
        <taxon>Bacillati</taxon>
        <taxon>Bacillota</taxon>
        <taxon>Erysipelotrichia</taxon>
        <taxon>Erysipelotrichales</taxon>
        <taxon>Erysipelotrichaceae</taxon>
        <taxon>Ileibacterium</taxon>
    </lineage>
</organism>
<dbReference type="Gene3D" id="3.40.50.10490">
    <property type="entry name" value="Glucose-6-phosphate isomerase like protein, domain 1"/>
    <property type="match status" value="2"/>
</dbReference>
<dbReference type="AlphaFoldDB" id="A0A1U7NEE5"/>
<evidence type="ECO:0000313" key="2">
    <source>
        <dbReference type="EMBL" id="OLU37937.1"/>
    </source>
</evidence>
<name>A0A1U7NEE5_9FIRM</name>
<protein>
    <submittedName>
        <fullName evidence="2">Sugar isomerase</fullName>
    </submittedName>
</protein>
<dbReference type="InterPro" id="IPR035488">
    <property type="entry name" value="FrlB_SIS"/>
</dbReference>
<accession>A0A1U7NEE5</accession>
<dbReference type="GO" id="GO:0006487">
    <property type="term" value="P:protein N-linked glycosylation"/>
    <property type="evidence" value="ECO:0007669"/>
    <property type="project" value="TreeGrafter"/>
</dbReference>
<proteinExistence type="predicted"/>
<dbReference type="GO" id="GO:0097367">
    <property type="term" value="F:carbohydrate derivative binding"/>
    <property type="evidence" value="ECO:0007669"/>
    <property type="project" value="InterPro"/>
</dbReference>
<dbReference type="PROSITE" id="PS51464">
    <property type="entry name" value="SIS"/>
    <property type="match status" value="1"/>
</dbReference>
<dbReference type="InterPro" id="IPR046348">
    <property type="entry name" value="SIS_dom_sf"/>
</dbReference>
<dbReference type="Proteomes" id="UP000186341">
    <property type="component" value="Unassembled WGS sequence"/>
</dbReference>
<evidence type="ECO:0000259" key="1">
    <source>
        <dbReference type="PROSITE" id="PS51464"/>
    </source>
</evidence>
<dbReference type="SUPFAM" id="SSF53697">
    <property type="entry name" value="SIS domain"/>
    <property type="match status" value="1"/>
</dbReference>
<dbReference type="InterPro" id="IPR001347">
    <property type="entry name" value="SIS_dom"/>
</dbReference>
<evidence type="ECO:0000313" key="3">
    <source>
        <dbReference type="Proteomes" id="UP000186341"/>
    </source>
</evidence>
<dbReference type="CDD" id="cd05710">
    <property type="entry name" value="SIS_1"/>
    <property type="match status" value="1"/>
</dbReference>
<dbReference type="GO" id="GO:0006002">
    <property type="term" value="P:fructose 6-phosphate metabolic process"/>
    <property type="evidence" value="ECO:0007669"/>
    <property type="project" value="TreeGrafter"/>
</dbReference>
<dbReference type="PIRSF" id="PIRSF009290">
    <property type="entry name" value="FrlB"/>
    <property type="match status" value="1"/>
</dbReference>
<sequence length="331" mass="37973">MLNFDEEKVRSDHQNGVDLIPAAEAIVDEICNQGYSNIFLVGIGGTVFYAGQIKHTIRQLGCTLPIYVENAADLLYEGNANLNKDSVIVIASLSGNTIEVEQFIDKAHEIGCRVIGYVEKLNTPLAEKSDYLVNTVGGEYYWWYTVALRFMKNAGQFDDYDQLMEQIKALPDNVVQIYKDADDQMKEYAEKYCDEPITYLIASGNLEDWAMCYGTCIMEEMQWMKTRPVSGANFFHGTLEVVDRDIPVMVIKGEDQTRPQMDRVEKFVNRISRKVTVFDTKDFDLIGIDDKFRGILSPIVMRSAFMRLNVHLEEARKHPIDIRRYYKALDY</sequence>
<dbReference type="EMBL" id="MPJW01000186">
    <property type="protein sequence ID" value="OLU37937.1"/>
    <property type="molecule type" value="Genomic_DNA"/>
</dbReference>
<dbReference type="PANTHER" id="PTHR10937">
    <property type="entry name" value="GLUCOSAMINE--FRUCTOSE-6-PHOSPHATE AMINOTRANSFERASE, ISOMERIZING"/>
    <property type="match status" value="1"/>
</dbReference>
<gene>
    <name evidence="2" type="ORF">BO222_09490</name>
</gene>
<dbReference type="OrthoDB" id="9782098at2"/>
<dbReference type="PANTHER" id="PTHR10937:SF14">
    <property type="entry name" value="FRUCTOSELYSINE 6-PHOSPHATE DEGLYCASE"/>
    <property type="match status" value="1"/>
</dbReference>
<reference evidence="2 3" key="1">
    <citation type="submission" date="2016-11" db="EMBL/GenBank/DDBJ databases">
        <title>Description of two novel members of the family Erysipelotrichaceae: Ileibacterium lipovorans gen. nov., sp. nov. and Dubosiella newyorkensis, gen. nov., sp. nov.</title>
        <authorList>
            <person name="Cox L.M."/>
            <person name="Sohn J."/>
            <person name="Tyrrell K.L."/>
            <person name="Citron D.M."/>
            <person name="Lawson P.A."/>
            <person name="Patel N.B."/>
            <person name="Iizumi T."/>
            <person name="Perez-Perez G.I."/>
            <person name="Goldstein E.J."/>
            <person name="Blaser M.J."/>
        </authorList>
    </citation>
    <scope>NUCLEOTIDE SEQUENCE [LARGE SCALE GENOMIC DNA]</scope>
    <source>
        <strain evidence="2 3">NYU-BL-A3</strain>
    </source>
</reference>
<keyword evidence="3" id="KW-1185">Reference proteome</keyword>
<dbReference type="GO" id="GO:0006047">
    <property type="term" value="P:UDP-N-acetylglucosamine metabolic process"/>
    <property type="evidence" value="ECO:0007669"/>
    <property type="project" value="TreeGrafter"/>
</dbReference>
<dbReference type="GO" id="GO:0004360">
    <property type="term" value="F:glutamine-fructose-6-phosphate transaminase (isomerizing) activity"/>
    <property type="evidence" value="ECO:0007669"/>
    <property type="project" value="TreeGrafter"/>
</dbReference>
<dbReference type="GO" id="GO:0016853">
    <property type="term" value="F:isomerase activity"/>
    <property type="evidence" value="ECO:0007669"/>
    <property type="project" value="UniProtKB-KW"/>
</dbReference>
<comment type="caution">
    <text evidence="2">The sequence shown here is derived from an EMBL/GenBank/DDBJ whole genome shotgun (WGS) entry which is preliminary data.</text>
</comment>
<dbReference type="Pfam" id="PF01380">
    <property type="entry name" value="SIS"/>
    <property type="match status" value="1"/>
</dbReference>
<dbReference type="InterPro" id="IPR024713">
    <property type="entry name" value="Fructosamine_deglycase_FrlB"/>
</dbReference>
<feature type="domain" description="SIS" evidence="1">
    <location>
        <begin position="26"/>
        <end position="156"/>
    </location>
</feature>